<dbReference type="KEGG" id="scib:HUG20_05285"/>
<proteinExistence type="predicted"/>
<reference evidence="2 3" key="1">
    <citation type="submission" date="2020-06" db="EMBL/GenBank/DDBJ databases">
        <title>Genomic analysis of Salicibibacter sp. NKC21-4.</title>
        <authorList>
            <person name="Oh Y.J."/>
        </authorList>
    </citation>
    <scope>NUCLEOTIDE SEQUENCE [LARGE SCALE GENOMIC DNA]</scope>
    <source>
        <strain evidence="2 3">NKC21-4</strain>
    </source>
</reference>
<organism evidence="2 3">
    <name type="scientific">Salicibibacter cibi</name>
    <dbReference type="NCBI Taxonomy" id="2743001"/>
    <lineage>
        <taxon>Bacteria</taxon>
        <taxon>Bacillati</taxon>
        <taxon>Bacillota</taxon>
        <taxon>Bacilli</taxon>
        <taxon>Bacillales</taxon>
        <taxon>Bacillaceae</taxon>
        <taxon>Salicibibacter</taxon>
    </lineage>
</organism>
<evidence type="ECO:0000313" key="3">
    <source>
        <dbReference type="Proteomes" id="UP000595349"/>
    </source>
</evidence>
<protein>
    <submittedName>
        <fullName evidence="2">Small-conductance mechanosensitive channel</fullName>
    </submittedName>
</protein>
<feature type="transmembrane region" description="Helical" evidence="1">
    <location>
        <begin position="88"/>
        <end position="110"/>
    </location>
</feature>
<dbReference type="Proteomes" id="UP000595349">
    <property type="component" value="Chromosome"/>
</dbReference>
<dbReference type="EMBL" id="CP054706">
    <property type="protein sequence ID" value="QQK79358.1"/>
    <property type="molecule type" value="Genomic_DNA"/>
</dbReference>
<keyword evidence="1" id="KW-0812">Transmembrane</keyword>
<feature type="transmembrane region" description="Helical" evidence="1">
    <location>
        <begin position="32"/>
        <end position="52"/>
    </location>
</feature>
<keyword evidence="1" id="KW-1133">Transmembrane helix</keyword>
<dbReference type="RefSeq" id="WP_200088866.1">
    <property type="nucleotide sequence ID" value="NZ_CP054706.1"/>
</dbReference>
<evidence type="ECO:0000313" key="2">
    <source>
        <dbReference type="EMBL" id="QQK79358.1"/>
    </source>
</evidence>
<feature type="transmembrane region" description="Helical" evidence="1">
    <location>
        <begin position="158"/>
        <end position="182"/>
    </location>
</feature>
<gene>
    <name evidence="2" type="ORF">HUG20_05285</name>
</gene>
<feature type="transmembrane region" description="Helical" evidence="1">
    <location>
        <begin position="131"/>
        <end position="152"/>
    </location>
</feature>
<accession>A0A7T6Z9H1</accession>
<feature type="transmembrane region" description="Helical" evidence="1">
    <location>
        <begin position="189"/>
        <end position="205"/>
    </location>
</feature>
<sequence>MSANPEKVETENVNTNASVDSAMDVFHNRAHFWGRTTLWVLIVMCLVPPLYVSFVLDAHPGWDLIGVGLIGYASFIGIMWVLEPVTYYPTLGIAGTYLAFLTGNIANLCLPSSASAQKAVGAEVGTRKAEVAGTFGIAMASLVNTVIILLTILGGTYILSMLPAAVEGVFDFILPAIFGAVLGQFAYKTPQYGVLAIVIAMVVLFSPVFEAIQIAACVALTITAVLFMEKQKNKSAETKN</sequence>
<keyword evidence="3" id="KW-1185">Reference proteome</keyword>
<keyword evidence="1" id="KW-0472">Membrane</keyword>
<name>A0A7T6Z9H1_9BACI</name>
<dbReference type="AlphaFoldDB" id="A0A7T6Z9H1"/>
<evidence type="ECO:0000256" key="1">
    <source>
        <dbReference type="SAM" id="Phobius"/>
    </source>
</evidence>
<feature type="transmembrane region" description="Helical" evidence="1">
    <location>
        <begin position="64"/>
        <end position="82"/>
    </location>
</feature>